<dbReference type="InterPro" id="IPR001387">
    <property type="entry name" value="Cro/C1-type_HTH"/>
</dbReference>
<dbReference type="PROSITE" id="PS50943">
    <property type="entry name" value="HTH_CROC1"/>
    <property type="match status" value="1"/>
</dbReference>
<evidence type="ECO:0000313" key="2">
    <source>
        <dbReference type="EMBL" id="SDB55869.1"/>
    </source>
</evidence>
<dbReference type="Gene3D" id="1.10.260.40">
    <property type="entry name" value="lambda repressor-like DNA-binding domains"/>
    <property type="match status" value="1"/>
</dbReference>
<dbReference type="GO" id="GO:0003677">
    <property type="term" value="F:DNA binding"/>
    <property type="evidence" value="ECO:0007669"/>
    <property type="project" value="InterPro"/>
</dbReference>
<dbReference type="EMBL" id="FMXO01000017">
    <property type="protein sequence ID" value="SDB55869.1"/>
    <property type="molecule type" value="Genomic_DNA"/>
</dbReference>
<accession>A0A1G6EEI1</accession>
<dbReference type="Proteomes" id="UP000198771">
    <property type="component" value="Unassembled WGS sequence"/>
</dbReference>
<keyword evidence="3" id="KW-1185">Reference proteome</keyword>
<sequence length="387" mass="44010">MNKRLNIELVKKAMDSLGFNNSQVSERLMVSRTIVGEWLAGKKFPRPDKLVRLGMLLRLPHSDLVVDDVPLEAAFNFRKKAHRALTDAHFAGALKKAMLLDSISDYLPDAALEVPPVLKRPLMDYAYIQKAVAMVRGLADKSLTDVINYSDLVNIIHAYDVVPVPVFWGVTSSKDNDAHALYIESPRSKREWMYINMDSYLLDFKFWVAHEIGHIITKCTCDVDLSEEFAELFAQSFLFPEEIAAKAYKDLVGLDANQLVAEMIALADPLFISPYTIYKSVNSYATENGYDQLEKLNSSYIVIKKYVEKKSTLIEKLRSDSAHSLAGEDDYLPPEVYVYLAETYFKTPIFDSLRKFLGETSRGDGFLQSLFDIQTVEAKELHYYLTH</sequence>
<organism evidence="2 3">
    <name type="scientific">Desulfonatronum thiosulfatophilum</name>
    <dbReference type="NCBI Taxonomy" id="617002"/>
    <lineage>
        <taxon>Bacteria</taxon>
        <taxon>Pseudomonadati</taxon>
        <taxon>Thermodesulfobacteriota</taxon>
        <taxon>Desulfovibrionia</taxon>
        <taxon>Desulfovibrionales</taxon>
        <taxon>Desulfonatronaceae</taxon>
        <taxon>Desulfonatronum</taxon>
    </lineage>
</organism>
<protein>
    <recommendedName>
        <fullName evidence="1">HTH cro/C1-type domain-containing protein</fullName>
    </recommendedName>
</protein>
<gene>
    <name evidence="2" type="ORF">SAMN05660653_02808</name>
</gene>
<dbReference type="STRING" id="617002.SAMN05660653_02808"/>
<proteinExistence type="predicted"/>
<dbReference type="AlphaFoldDB" id="A0A1G6EEI1"/>
<name>A0A1G6EEI1_9BACT</name>
<reference evidence="2 3" key="1">
    <citation type="submission" date="2016-10" db="EMBL/GenBank/DDBJ databases">
        <authorList>
            <person name="de Groot N.N."/>
        </authorList>
    </citation>
    <scope>NUCLEOTIDE SEQUENCE [LARGE SCALE GENOMIC DNA]</scope>
    <source>
        <strain evidence="2 3">ASO4-2</strain>
    </source>
</reference>
<dbReference type="SMART" id="SM00530">
    <property type="entry name" value="HTH_XRE"/>
    <property type="match status" value="1"/>
</dbReference>
<dbReference type="InterPro" id="IPR010982">
    <property type="entry name" value="Lambda_DNA-bd_dom_sf"/>
</dbReference>
<evidence type="ECO:0000313" key="3">
    <source>
        <dbReference type="Proteomes" id="UP000198771"/>
    </source>
</evidence>
<dbReference type="SUPFAM" id="SSF47413">
    <property type="entry name" value="lambda repressor-like DNA-binding domains"/>
    <property type="match status" value="1"/>
</dbReference>
<evidence type="ECO:0000259" key="1">
    <source>
        <dbReference type="PROSITE" id="PS50943"/>
    </source>
</evidence>
<feature type="domain" description="HTH cro/C1-type" evidence="1">
    <location>
        <begin position="10"/>
        <end position="64"/>
    </location>
</feature>